<comment type="similarity">
    <text evidence="7">Belongs to the amino acid-polyamine-organocation (APC) superfamily. Polyamine:cation symporter (PHS) (TC 2.A.3.12) family.</text>
</comment>
<feature type="region of interest" description="Disordered" evidence="8">
    <location>
        <begin position="1"/>
        <end position="20"/>
    </location>
</feature>
<keyword evidence="5 9" id="KW-1133">Transmembrane helix</keyword>
<keyword evidence="2" id="KW-0813">Transport</keyword>
<name>A0AAD5LD68_PYTIN</name>
<accession>A0AAD5LD68</accession>
<evidence type="ECO:0000256" key="1">
    <source>
        <dbReference type="ARBA" id="ARBA00004651"/>
    </source>
</evidence>
<dbReference type="PANTHER" id="PTHR45826">
    <property type="entry name" value="POLYAMINE TRANSPORTER PUT1"/>
    <property type="match status" value="1"/>
</dbReference>
<keyword evidence="11" id="KW-1185">Reference proteome</keyword>
<comment type="subcellular location">
    <subcellularLocation>
        <location evidence="1">Cell membrane</location>
        <topology evidence="1">Multi-pass membrane protein</topology>
    </subcellularLocation>
</comment>
<dbReference type="GO" id="GO:0015203">
    <property type="term" value="F:polyamine transmembrane transporter activity"/>
    <property type="evidence" value="ECO:0007669"/>
    <property type="project" value="UniProtKB-ARBA"/>
</dbReference>
<dbReference type="AlphaFoldDB" id="A0AAD5LD68"/>
<reference evidence="10" key="1">
    <citation type="submission" date="2021-12" db="EMBL/GenBank/DDBJ databases">
        <title>Prjna785345.</title>
        <authorList>
            <person name="Rujirawat T."/>
            <person name="Krajaejun T."/>
        </authorList>
    </citation>
    <scope>NUCLEOTIDE SEQUENCE</scope>
    <source>
        <strain evidence="10">Pi057C3</strain>
    </source>
</reference>
<dbReference type="InterPro" id="IPR044566">
    <property type="entry name" value="RMV1-like"/>
</dbReference>
<evidence type="ECO:0000256" key="7">
    <source>
        <dbReference type="ARBA" id="ARBA00024041"/>
    </source>
</evidence>
<sequence length="503" mass="54527">MKNNNTFRNPAFSRDYNDDGTIEDGFGSSELDRVDMILESPPSKTALGSGVPIQQYNRVLGTLSVAAITFFYGCGGPFGSEEVVRLGGPLPGILALVIYPLVYTIPYGFVIVELCSAFPEDGGFTIWATNAFGYFWGVQIGYWAWVAGVVAGAIYPTYLIMQAQAYLGLGEVSKTTDTILRLCFALCLAIPTLAPAKAFGRGAITFLLLAIISATIFSIWGFASFSSDNHISVVRHKHSTIANFTDPEEYENGIENSVITIINAAFWNFDGIQMASVFGGQVANPSRVYSRAIWITMASTISIYFFPLFGTLLSDSVSWWTFSRPTYVDAGLAIGGQFLRVVMIIASFISSVGLFMGNLFCQSFQIAGMADNRLLPQGLAVRSQMTGSPYRSVFATLSVSMLLGIVGTDSLLPVTNTFAALVSLTIFLSAIRLRFTLPYIPRPTKLPGGTPGLIVVSLIPMCICGLLIGRNITLGVQEGLMVAGFLMPGLLYGFFRSRQYQFS</sequence>
<keyword evidence="3" id="KW-1003">Cell membrane</keyword>
<evidence type="ECO:0000256" key="9">
    <source>
        <dbReference type="SAM" id="Phobius"/>
    </source>
</evidence>
<evidence type="ECO:0000313" key="11">
    <source>
        <dbReference type="Proteomes" id="UP001209570"/>
    </source>
</evidence>
<dbReference type="PANTHER" id="PTHR45826:SF2">
    <property type="entry name" value="AMINO ACID TRANSPORTER"/>
    <property type="match status" value="1"/>
</dbReference>
<evidence type="ECO:0000256" key="6">
    <source>
        <dbReference type="ARBA" id="ARBA00023136"/>
    </source>
</evidence>
<feature type="transmembrane region" description="Helical" evidence="9">
    <location>
        <begin position="418"/>
        <end position="437"/>
    </location>
</feature>
<evidence type="ECO:0000256" key="8">
    <source>
        <dbReference type="SAM" id="MobiDB-lite"/>
    </source>
</evidence>
<evidence type="ECO:0000256" key="5">
    <source>
        <dbReference type="ARBA" id="ARBA00022989"/>
    </source>
</evidence>
<dbReference type="GO" id="GO:0005886">
    <property type="term" value="C:plasma membrane"/>
    <property type="evidence" value="ECO:0007669"/>
    <property type="project" value="UniProtKB-SubCell"/>
</dbReference>
<feature type="transmembrane region" description="Helical" evidence="9">
    <location>
        <begin position="334"/>
        <end position="356"/>
    </location>
</feature>
<feature type="transmembrane region" description="Helical" evidence="9">
    <location>
        <begin position="292"/>
        <end position="314"/>
    </location>
</feature>
<feature type="transmembrane region" description="Helical" evidence="9">
    <location>
        <begin position="392"/>
        <end position="412"/>
    </location>
</feature>
<evidence type="ECO:0000256" key="3">
    <source>
        <dbReference type="ARBA" id="ARBA00022475"/>
    </source>
</evidence>
<dbReference type="EMBL" id="JAKCXM010000275">
    <property type="protein sequence ID" value="KAJ0396889.1"/>
    <property type="molecule type" value="Genomic_DNA"/>
</dbReference>
<proteinExistence type="inferred from homology"/>
<dbReference type="Proteomes" id="UP001209570">
    <property type="component" value="Unassembled WGS sequence"/>
</dbReference>
<protein>
    <submittedName>
        <fullName evidence="10">Uncharacterized protein</fullName>
    </submittedName>
</protein>
<feature type="transmembrane region" description="Helical" evidence="9">
    <location>
        <begin position="90"/>
        <end position="112"/>
    </location>
</feature>
<feature type="transmembrane region" description="Helical" evidence="9">
    <location>
        <begin position="202"/>
        <end position="225"/>
    </location>
</feature>
<feature type="transmembrane region" description="Helical" evidence="9">
    <location>
        <begin position="59"/>
        <end position="78"/>
    </location>
</feature>
<feature type="transmembrane region" description="Helical" evidence="9">
    <location>
        <begin position="474"/>
        <end position="495"/>
    </location>
</feature>
<dbReference type="Pfam" id="PF13520">
    <property type="entry name" value="AA_permease_2"/>
    <property type="match status" value="1"/>
</dbReference>
<dbReference type="Gene3D" id="1.20.1740.10">
    <property type="entry name" value="Amino acid/polyamine transporter I"/>
    <property type="match status" value="1"/>
</dbReference>
<dbReference type="InterPro" id="IPR002293">
    <property type="entry name" value="AA/rel_permease1"/>
</dbReference>
<feature type="transmembrane region" description="Helical" evidence="9">
    <location>
        <begin position="449"/>
        <end position="468"/>
    </location>
</feature>
<organism evidence="10 11">
    <name type="scientific">Pythium insidiosum</name>
    <name type="common">Pythiosis disease agent</name>
    <dbReference type="NCBI Taxonomy" id="114742"/>
    <lineage>
        <taxon>Eukaryota</taxon>
        <taxon>Sar</taxon>
        <taxon>Stramenopiles</taxon>
        <taxon>Oomycota</taxon>
        <taxon>Peronosporomycetes</taxon>
        <taxon>Pythiales</taxon>
        <taxon>Pythiaceae</taxon>
        <taxon>Pythium</taxon>
    </lineage>
</organism>
<gene>
    <name evidence="10" type="ORF">P43SY_000155</name>
</gene>
<keyword evidence="4 9" id="KW-0812">Transmembrane</keyword>
<evidence type="ECO:0000313" key="10">
    <source>
        <dbReference type="EMBL" id="KAJ0396889.1"/>
    </source>
</evidence>
<evidence type="ECO:0000256" key="4">
    <source>
        <dbReference type="ARBA" id="ARBA00022692"/>
    </source>
</evidence>
<feature type="transmembrane region" description="Helical" evidence="9">
    <location>
        <begin position="132"/>
        <end position="158"/>
    </location>
</feature>
<evidence type="ECO:0000256" key="2">
    <source>
        <dbReference type="ARBA" id="ARBA00022448"/>
    </source>
</evidence>
<comment type="caution">
    <text evidence="10">The sequence shown here is derived from an EMBL/GenBank/DDBJ whole genome shotgun (WGS) entry which is preliminary data.</text>
</comment>
<keyword evidence="6 9" id="KW-0472">Membrane</keyword>
<dbReference type="PIRSF" id="PIRSF006060">
    <property type="entry name" value="AA_transporter"/>
    <property type="match status" value="1"/>
</dbReference>